<organism evidence="6 7">
    <name type="scientific">Pleurodeles waltl</name>
    <name type="common">Iberian ribbed newt</name>
    <dbReference type="NCBI Taxonomy" id="8319"/>
    <lineage>
        <taxon>Eukaryota</taxon>
        <taxon>Metazoa</taxon>
        <taxon>Chordata</taxon>
        <taxon>Craniata</taxon>
        <taxon>Vertebrata</taxon>
        <taxon>Euteleostomi</taxon>
        <taxon>Amphibia</taxon>
        <taxon>Batrachia</taxon>
        <taxon>Caudata</taxon>
        <taxon>Salamandroidea</taxon>
        <taxon>Salamandridae</taxon>
        <taxon>Pleurodelinae</taxon>
        <taxon>Pleurodeles</taxon>
    </lineage>
</organism>
<feature type="domain" description="FAM234A/B beta-propeller" evidence="5">
    <location>
        <begin position="2"/>
        <end position="317"/>
    </location>
</feature>
<keyword evidence="4" id="KW-0472">Membrane</keyword>
<dbReference type="AlphaFoldDB" id="A0AAV7M1R5"/>
<dbReference type="EMBL" id="JANPWB010000014">
    <property type="protein sequence ID" value="KAJ1097402.1"/>
    <property type="molecule type" value="Genomic_DNA"/>
</dbReference>
<comment type="subcellular location">
    <subcellularLocation>
        <location evidence="1">Membrane</location>
        <topology evidence="1">Single-pass membrane protein</topology>
    </subcellularLocation>
</comment>
<reference evidence="6" key="1">
    <citation type="journal article" date="2022" name="bioRxiv">
        <title>Sequencing and chromosome-scale assembly of the giantPleurodeles waltlgenome.</title>
        <authorList>
            <person name="Brown T."/>
            <person name="Elewa A."/>
            <person name="Iarovenko S."/>
            <person name="Subramanian E."/>
            <person name="Araus A.J."/>
            <person name="Petzold A."/>
            <person name="Susuki M."/>
            <person name="Suzuki K.-i.T."/>
            <person name="Hayashi T."/>
            <person name="Toyoda A."/>
            <person name="Oliveira C."/>
            <person name="Osipova E."/>
            <person name="Leigh N.D."/>
            <person name="Simon A."/>
            <person name="Yun M.H."/>
        </authorList>
    </citation>
    <scope>NUCLEOTIDE SEQUENCE</scope>
    <source>
        <strain evidence="6">20211129_DDA</strain>
        <tissue evidence="6">Liver</tissue>
    </source>
</reference>
<protein>
    <recommendedName>
        <fullName evidence="5">FAM234A/B beta-propeller domain-containing protein</fullName>
    </recommendedName>
</protein>
<dbReference type="InterPro" id="IPR055409">
    <property type="entry name" value="Beta-prop_FAM234A_B"/>
</dbReference>
<dbReference type="InterPro" id="IPR045232">
    <property type="entry name" value="FAM234"/>
</dbReference>
<evidence type="ECO:0000256" key="2">
    <source>
        <dbReference type="ARBA" id="ARBA00022692"/>
    </source>
</evidence>
<evidence type="ECO:0000313" key="6">
    <source>
        <dbReference type="EMBL" id="KAJ1097402.1"/>
    </source>
</evidence>
<gene>
    <name evidence="6" type="ORF">NDU88_002521</name>
</gene>
<accession>A0AAV7M1R5</accession>
<evidence type="ECO:0000313" key="7">
    <source>
        <dbReference type="Proteomes" id="UP001066276"/>
    </source>
</evidence>
<dbReference type="Pfam" id="PF23727">
    <property type="entry name" value="Beta-prop_FAM234A_B"/>
    <property type="match status" value="1"/>
</dbReference>
<sequence>MQIFVHSGKNGDQLSHNASRNLDIPTGYLMHATKSQSPYIIFYNENSIYGYSLNNLYSMTTGEQNKPVTLKQDHEWEKKINITTGRIPIPVSSPGQIRYIVKVPGYYYEHLLVVTSDFSELLDGQSLRTLWSVNTSTVLSEPTLGYYKKDVLDIVMEVGIGVNRKKVMILESTSGSVHWELEINYRPGSPKPATLRTGDHRSTFLFWGDYQMDTNSTDSPVKQNLYMFHPSRPNVILELKNNTEKITAFDAVLFERSRHACYMLLNGPLASDTPGPVSLTKRKLKEDITNGKVIWLSNDNEYSEKDIRDFFFRMRYSSEIA</sequence>
<name>A0AAV7M1R5_PLEWA</name>
<dbReference type="GO" id="GO:0016020">
    <property type="term" value="C:membrane"/>
    <property type="evidence" value="ECO:0007669"/>
    <property type="project" value="UniProtKB-SubCell"/>
</dbReference>
<keyword evidence="3" id="KW-1133">Transmembrane helix</keyword>
<dbReference type="GO" id="GO:0009986">
    <property type="term" value="C:cell surface"/>
    <property type="evidence" value="ECO:0007669"/>
    <property type="project" value="TreeGrafter"/>
</dbReference>
<dbReference type="PANTHER" id="PTHR21419">
    <property type="match status" value="1"/>
</dbReference>
<evidence type="ECO:0000259" key="5">
    <source>
        <dbReference type="Pfam" id="PF23727"/>
    </source>
</evidence>
<evidence type="ECO:0000256" key="1">
    <source>
        <dbReference type="ARBA" id="ARBA00004167"/>
    </source>
</evidence>
<keyword evidence="2" id="KW-0812">Transmembrane</keyword>
<comment type="caution">
    <text evidence="6">The sequence shown here is derived from an EMBL/GenBank/DDBJ whole genome shotgun (WGS) entry which is preliminary data.</text>
</comment>
<dbReference type="PANTHER" id="PTHR21419:SF7">
    <property type="entry name" value="PROTEIN FAM234A"/>
    <property type="match status" value="1"/>
</dbReference>
<evidence type="ECO:0000256" key="4">
    <source>
        <dbReference type="ARBA" id="ARBA00023136"/>
    </source>
</evidence>
<evidence type="ECO:0000256" key="3">
    <source>
        <dbReference type="ARBA" id="ARBA00022989"/>
    </source>
</evidence>
<dbReference type="Proteomes" id="UP001066276">
    <property type="component" value="Chromosome 10"/>
</dbReference>
<keyword evidence="7" id="KW-1185">Reference proteome</keyword>
<proteinExistence type="predicted"/>